<dbReference type="AlphaFoldDB" id="A0A517TCM9"/>
<evidence type="ECO:0000313" key="2">
    <source>
        <dbReference type="EMBL" id="QDT66130.1"/>
    </source>
</evidence>
<reference evidence="2 3" key="1">
    <citation type="submission" date="2019-02" db="EMBL/GenBank/DDBJ databases">
        <title>Deep-cultivation of Planctomycetes and their phenomic and genomic characterization uncovers novel biology.</title>
        <authorList>
            <person name="Wiegand S."/>
            <person name="Jogler M."/>
            <person name="Boedeker C."/>
            <person name="Pinto D."/>
            <person name="Vollmers J."/>
            <person name="Rivas-Marin E."/>
            <person name="Kohn T."/>
            <person name="Peeters S.H."/>
            <person name="Heuer A."/>
            <person name="Rast P."/>
            <person name="Oberbeckmann S."/>
            <person name="Bunk B."/>
            <person name="Jeske O."/>
            <person name="Meyerdierks A."/>
            <person name="Storesund J.E."/>
            <person name="Kallscheuer N."/>
            <person name="Luecker S."/>
            <person name="Lage O.M."/>
            <person name="Pohl T."/>
            <person name="Merkel B.J."/>
            <person name="Hornburger P."/>
            <person name="Mueller R.-W."/>
            <person name="Bruemmer F."/>
            <person name="Labrenz M."/>
            <person name="Spormann A.M."/>
            <person name="Op den Camp H."/>
            <person name="Overmann J."/>
            <person name="Amann R."/>
            <person name="Jetten M.S.M."/>
            <person name="Mascher T."/>
            <person name="Medema M.H."/>
            <person name="Devos D.P."/>
            <person name="Kaster A.-K."/>
            <person name="Ovreas L."/>
            <person name="Rohde M."/>
            <person name="Galperin M.Y."/>
            <person name="Jogler C."/>
        </authorList>
    </citation>
    <scope>NUCLEOTIDE SEQUENCE [LARGE SCALE GENOMIC DNA]</scope>
    <source>
        <strain evidence="2 3">V22</strain>
    </source>
</reference>
<dbReference type="EMBL" id="CP036316">
    <property type="protein sequence ID" value="QDT66130.1"/>
    <property type="molecule type" value="Genomic_DNA"/>
</dbReference>
<dbReference type="RefSeq" id="WP_145264974.1">
    <property type="nucleotide sequence ID" value="NZ_CP036316.1"/>
</dbReference>
<gene>
    <name evidence="2" type="ORF">V22_33940</name>
</gene>
<name>A0A517TCM9_9PLAN</name>
<dbReference type="Proteomes" id="UP000319976">
    <property type="component" value="Chromosome"/>
</dbReference>
<sequence>MAAPNFSELIDRYLGQLEAVQSKFAELYREKDQALVSAKLTELEALSTREEYLCRALKHLAIEREKLLQLAQKCGHAVETLAALAEQVSDQNTGIVRNKRIIQCQGHAADLRRRTWSHWVVTQRSQAQYAALVDLIANRGKTAPTYDPARREGSEGSLIDASA</sequence>
<accession>A0A517TCM9</accession>
<keyword evidence="3" id="KW-1185">Reference proteome</keyword>
<proteinExistence type="predicted"/>
<evidence type="ECO:0000313" key="3">
    <source>
        <dbReference type="Proteomes" id="UP000319976"/>
    </source>
</evidence>
<protein>
    <submittedName>
        <fullName evidence="2">FlgN protein</fullName>
    </submittedName>
</protein>
<feature type="region of interest" description="Disordered" evidence="1">
    <location>
        <begin position="143"/>
        <end position="163"/>
    </location>
</feature>
<organism evidence="2 3">
    <name type="scientific">Calycomorphotria hydatis</name>
    <dbReference type="NCBI Taxonomy" id="2528027"/>
    <lineage>
        <taxon>Bacteria</taxon>
        <taxon>Pseudomonadati</taxon>
        <taxon>Planctomycetota</taxon>
        <taxon>Planctomycetia</taxon>
        <taxon>Planctomycetales</taxon>
        <taxon>Planctomycetaceae</taxon>
        <taxon>Calycomorphotria</taxon>
    </lineage>
</organism>
<dbReference type="KEGG" id="chya:V22_33940"/>
<evidence type="ECO:0000256" key="1">
    <source>
        <dbReference type="SAM" id="MobiDB-lite"/>
    </source>
</evidence>
<dbReference type="OrthoDB" id="212991at2"/>